<accession>A0A8J4BBJ9</accession>
<comment type="caution">
    <text evidence="3">The sequence shown here is derived from an EMBL/GenBank/DDBJ whole genome shotgun (WGS) entry which is preliminary data.</text>
</comment>
<keyword evidence="4" id="KW-1185">Reference proteome</keyword>
<feature type="region of interest" description="Disordered" evidence="2">
    <location>
        <begin position="341"/>
        <end position="360"/>
    </location>
</feature>
<feature type="coiled-coil region" evidence="1">
    <location>
        <begin position="292"/>
        <end position="326"/>
    </location>
</feature>
<dbReference type="AlphaFoldDB" id="A0A8J4BBJ9"/>
<feature type="compositionally biased region" description="Low complexity" evidence="2">
    <location>
        <begin position="161"/>
        <end position="172"/>
    </location>
</feature>
<feature type="non-terminal residue" evidence="3">
    <location>
        <position position="1"/>
    </location>
</feature>
<reference evidence="3" key="1">
    <citation type="journal article" date="2021" name="Proc. Natl. Acad. Sci. U.S.A.">
        <title>Three genomes in the algal genus Volvox reveal the fate of a haploid sex-determining region after a transition to homothallism.</title>
        <authorList>
            <person name="Yamamoto K."/>
            <person name="Hamaji T."/>
            <person name="Kawai-Toyooka H."/>
            <person name="Matsuzaki R."/>
            <person name="Takahashi F."/>
            <person name="Nishimura Y."/>
            <person name="Kawachi M."/>
            <person name="Noguchi H."/>
            <person name="Minakuchi Y."/>
            <person name="Umen J.G."/>
            <person name="Toyoda A."/>
            <person name="Nozaki H."/>
        </authorList>
    </citation>
    <scope>NUCLEOTIDE SEQUENCE</scope>
    <source>
        <strain evidence="3">NIES-3780</strain>
    </source>
</reference>
<dbReference type="Proteomes" id="UP000747399">
    <property type="component" value="Unassembled WGS sequence"/>
</dbReference>
<protein>
    <submittedName>
        <fullName evidence="3">Uncharacterized protein</fullName>
    </submittedName>
</protein>
<evidence type="ECO:0000313" key="4">
    <source>
        <dbReference type="Proteomes" id="UP000747399"/>
    </source>
</evidence>
<name>A0A8J4BBJ9_9CHLO</name>
<dbReference type="EMBL" id="BNCO01000027">
    <property type="protein sequence ID" value="GIL57449.1"/>
    <property type="molecule type" value="Genomic_DNA"/>
</dbReference>
<evidence type="ECO:0000256" key="2">
    <source>
        <dbReference type="SAM" id="MobiDB-lite"/>
    </source>
</evidence>
<evidence type="ECO:0000313" key="3">
    <source>
        <dbReference type="EMBL" id="GIL57449.1"/>
    </source>
</evidence>
<keyword evidence="1" id="KW-0175">Coiled coil</keyword>
<proteinExistence type="predicted"/>
<feature type="coiled-coil region" evidence="1">
    <location>
        <begin position="230"/>
        <end position="257"/>
    </location>
</feature>
<evidence type="ECO:0000256" key="1">
    <source>
        <dbReference type="SAM" id="Coils"/>
    </source>
</evidence>
<feature type="compositionally biased region" description="Basic and acidic residues" evidence="2">
    <location>
        <begin position="175"/>
        <end position="192"/>
    </location>
</feature>
<feature type="region of interest" description="Disordered" evidence="2">
    <location>
        <begin position="144"/>
        <end position="220"/>
    </location>
</feature>
<organism evidence="3 4">
    <name type="scientific">Volvox africanus</name>
    <dbReference type="NCBI Taxonomy" id="51714"/>
    <lineage>
        <taxon>Eukaryota</taxon>
        <taxon>Viridiplantae</taxon>
        <taxon>Chlorophyta</taxon>
        <taxon>core chlorophytes</taxon>
        <taxon>Chlorophyceae</taxon>
        <taxon>CS clade</taxon>
        <taxon>Chlamydomonadales</taxon>
        <taxon>Volvocaceae</taxon>
        <taxon>Volvox</taxon>
    </lineage>
</organism>
<sequence length="449" mass="49170">RWRRYQAAAEQLAERRVTLRRRQLQRDEQRLKLARRQDAAAEEHVADLRIREEALAAAAASAAERESAAGRMAAMAEKKRATAVAKLSARRSLLAKLQAVASVHSAEELTAASAEQRLTARLAELSGELDARRDELARAEELVKKLQQQQQNQHHHHHQQQEGQEGQAQTLEELQEQHADDKEEKQLHRDSAGETDGTAPRPSLTRTGTSAPTRAAATAGRQAAAIDKQLLSEEQRQVALQAEVRQAEQALDAVRERTTRERDAVVRQLQERLRDATLELAAVAAPVGGVVKGRDEEELAAAQRALAEAQVRVQMLDEQLEELRDADDIYVAHHGGQKIDISTGASGAMQGSTGGSNGSGGRWRGFDAAIRDLMAAPPLAGRLLGRLCDVLRVRRDLQVSTALRMNPSVDRDLDLEVPVNTALSELCHLPTCLVVTDRGAAEEVRVKGA</sequence>
<feature type="compositionally biased region" description="Low complexity" evidence="2">
    <location>
        <begin position="205"/>
        <end position="220"/>
    </location>
</feature>
<gene>
    <name evidence="3" type="ORF">Vafri_12669</name>
</gene>